<protein>
    <recommendedName>
        <fullName evidence="6">BTB domain-containing protein</fullName>
    </recommendedName>
</protein>
<dbReference type="SMART" id="SM00504">
    <property type="entry name" value="Ubox"/>
    <property type="match status" value="1"/>
</dbReference>
<dbReference type="GO" id="GO:0030544">
    <property type="term" value="F:Hsp70 protein binding"/>
    <property type="evidence" value="ECO:0007669"/>
    <property type="project" value="TreeGrafter"/>
</dbReference>
<organism evidence="4 5">
    <name type="scientific">Triparma retinervis</name>
    <dbReference type="NCBI Taxonomy" id="2557542"/>
    <lineage>
        <taxon>Eukaryota</taxon>
        <taxon>Sar</taxon>
        <taxon>Stramenopiles</taxon>
        <taxon>Ochrophyta</taxon>
        <taxon>Bolidophyceae</taxon>
        <taxon>Parmales</taxon>
        <taxon>Triparmaceae</taxon>
        <taxon>Triparma</taxon>
    </lineage>
</organism>
<proteinExistence type="predicted"/>
<accession>A0A9W7AGG1</accession>
<dbReference type="InterPro" id="IPR003613">
    <property type="entry name" value="Ubox_domain"/>
</dbReference>
<reference evidence="4" key="1">
    <citation type="submission" date="2022-07" db="EMBL/GenBank/DDBJ databases">
        <title>Genome analysis of Parmales, a sister group of diatoms, reveals the evolutionary specialization of diatoms from phago-mixotrophs to photoautotrophs.</title>
        <authorList>
            <person name="Ban H."/>
            <person name="Sato S."/>
            <person name="Yoshikawa S."/>
            <person name="Kazumasa Y."/>
            <person name="Nakamura Y."/>
            <person name="Ichinomiya M."/>
            <person name="Saitoh K."/>
            <person name="Sato N."/>
            <person name="Blanc-Mathieu R."/>
            <person name="Endo H."/>
            <person name="Kuwata A."/>
            <person name="Ogata H."/>
        </authorList>
    </citation>
    <scope>NUCLEOTIDE SEQUENCE</scope>
</reference>
<feature type="non-terminal residue" evidence="4">
    <location>
        <position position="1"/>
    </location>
</feature>
<dbReference type="OrthoDB" id="1262810at2759"/>
<dbReference type="PANTHER" id="PTHR15600:SF42">
    <property type="entry name" value="SACSIN"/>
    <property type="match status" value="1"/>
</dbReference>
<sequence>AQLLSILSLEPALPLVTLDDDALRKTLLDRNITSRTTTPSFVRDFYSTSRIEHPSIRENHDNAKALLTYAISDLPADSSYTELSNLPLIPLADGSSLGTFSTLSAADPQHLSQLVSMGFTKFLSLHALRAFPNDLDSSIDWLFSHRHSASSTVSHGLDPYFICGGPAADILSPSPHTYVDEASLSGSPLLLKLFKSPRLQKSMNVISLDPTMLGDAIARAVPSLWAYICANPSSIPFVAEQYCIVPTTSSLVTNLSRGASVISASLLPQAVVEALPSLNVLTLLPSIFASTNIKIPPDLFNYIFEPTPESLIFAIDAALRRTSSKSSFESLDSSHKASLYEFLVALPPSTPYTPAALSILKTFPIFKVFDTEGGFKYSSVSASSTHVEFATLEGPPTSADTSVLSSLTTPGRNFVKITAGAETETLALLGVRIYGQTQYYTSLVFPNARGLKVAVMKDVMTQVLTNLPTLISSNPDFKHVVSETKCVPSNDCELQKPSKLFDPENYQLTVLLDDNAFPSDHFRNPDLLLPLKTLGLLTTLNFDSVLEVAKRIEQNPEDASAVERSKELLSFLDKNAASFFPELFPAPKQKKSFFGKISNALFEDGNAKQAEIEAQARRIEILRQTRWVPVLTAPPTPFVPWIDETVSIAKPKDCVCSDRMWLASSTSRLVDGEVRTPELKAVLGWNDELDMRNISMQLQAIAFNFSSLKSSYASKGAAEGLELNELCQAISSEIPRIYQILNQTTLPYDIEAVKSVLHSTPWLWMGQSFETPGHTAFSSPINATPYLHTVPPDLACFSNLLKTFGVRQKFTSSDFCQVSRRIYEQQQSDEPPLLPPGPLTDLAVQICQLLSDDVMHLSDIEVFAPDEGGALHPTSALVYDDAPWLSKNASAQSNKVFVHPKISPNVGDKLQIKSLRTTLLTNTSESLNFGDAHAESFGQAESLTRRLKNIIEMYPEGPSILSELIQNADDSKATTVKILVSKKSNPTSSLLGPKMDKWQGPSIYVYNDSTFTDRDFVNLSKIGQASKLDKLITTGRFGLGFNSVFHWTDVPSFVTGDHLVMFDPHEKYVPGSTSTSRGLKIKFSSSDLLDQFPDQFLPYCKFGCDMKSRFQGTLFRFPLRDHVTAVESEISKTAFGDRELQELLDTFQSTLPKFLLFLRNVKTVEVYLEDQDSAAPSLLYSASVASRQPLTKPQLSWSAVSDFITGPPSNPLSKQAFYTKLQGTPENSLPRTHHLVTITFSTSSTQTRGDEYIVCVGLGGGRCKDFACDSKHRHMKFLPWGGVAAQLSKVLRGNAFCFLPLPVETGMPVHVNGYFELSANRRDIWMGSDMTGEGRIRSEWNELLLTDVIAPLYADLLSISQTISDADTALSYYDIWPTTPDNNNNELYSSSIFQYVTSSLYKNSMNLKLFWCEGLKSYVSLDECVVVEESEDFDDREDQDLLTSVLLKSRLKVITLPKKILAMLKSNNLAFDQASPFFIRNFFKINDPEPSIDRTELLRLLKYCTKDLKQNGEDYKELIDLPLLPLLDGSFGRFLPSDSASRKYKVSEIEKTLLSRAQTFVVQTHSDVESVNSILSSNDIEVCTNVRKLEVADFCSLLPKIYPKQWENLTEVLWEAQSDPSHIEVEWIRTFWSYCVAGDVDKDGETLQIFQSTFQLLPTLSTDDSQVLTTLQQSLPILSPIDPSSPSTPPLSDDLLDALKSVQVKILDVEKFATGNRFSVVSALIASSFVNLPTAPGLLKALSNLFPADIEDGDLTRRVSLRFKNMSPGSRKCLRRFLREDLERSEGLSGPLQRILRSLPIFPVHERTSDSGLATSPPQYLDLLTTERHLAPPNVNPSLLDSSFVDLTHRQDVNLLRMVGVVEYDGKKFYTDVALPRMFDTAGLSNEVRDEASLKLLRDLPRLMEDGEGDDAFFSTVKQSKFVPNRLGEPVAPKDLYDPEISTLRQLLGDESFPADSFCTAPVLSSLRSLGMKNVLTPQGVIESASSISSTSSTMRARSLLRFVDENISNLLDTCDEVSDETKTEFVTKLREIPWLPAKTAFLEELLPAHPDQEQTFSSAENMRPKDDAWLCSSSKRLLDGYISNDALINCFGWDQDPDVEAVSTQLLALASSYKEEGFFTPSFRQTLASIIPQIYTLLDSFLRMAQEERDAGEDGGVSSKYQRITLVKNRFSNQDWLFVGDLFVSTNRVAFDAPSNARPHLFSVPPELECFEPMLKFFGVRAEFTGEDFVTVNRDLWASKEGSALTHGELDLVIGTSKLLFGLEKEEVQEASKKVGGIYLPSDSSVLQRIEDMVYDDAPWLSSSLAGKLRLRFVHPLVPGDVAMFLGARSLREVLLANQSGMQTIPCPSAESLNQLHKERTWEWKGRSEMKVERGVREDTRAILELLEVAEAAKVSKVKILVDYRKHDEESLLHPGLRSLQQSPSILVCFENVVVGVDELVRLSAPSGFYRSSVTKFGANGSPRFGSAICSAYQMTDCLQVLSGNQLHLFDPTGHFLFSGDTNSSNEATKRKKPKKKLQPVARRYGISSSDLFENFSDQYAPFILSPFGVAEAFAENAPQYFNGTIFRISMRSKPSTLSSRCYGVAEVEGISSMLASNIGEMFLFTSNITSIKVAKWENGNDNLVSVAKSRIRTSPSVRRNHMEKMTSNQDWKKSRFSTLFKKWDPVKDIMTMEVTTSMMNERIEGKEEEICDTYMCASVLAPVGLRELATSAEFTKLNIFPLLRVSAHVHRSVAGVDTSTKFRPKPGRVFVGGLDTGLETGLPINICAPLFLHEFNRRLMLDPRDDSDVRNVFPRIRILEEVEAGSRRMSTGSGGKGDRKTVSLWDWNRNVMHCTISTLMPYILKELRNPLEHLYSRDARNIYRYWPREERVKERYKAFITRSVYQELSKLDLYLTKSSGFCTIKDGVFESKDMELSERAGIFFRGMFSMFNVPAVVGRDIEVVGGVRLQTLSPAMARNFLKKGVRKEDLLRYLRKDPELAADLFLFCLGDCRKAEDTSADAHNGAVWREMAGLPLIPMVDESFGTIGGGGISTALGIGVGKKLAVIADREQQLLLPNMRDCFVEERFITLVGAEGWLEDAKFMRAMNITRFDCKVLAACVSNLLPKEWEGKDFVSWSDDNWGGVGGVQIDSVRGPNGLWLKLFWSQVRIYDTDIVGLFKRWPLVPLCNGELGSCGHVKFFLCLSRKAADMRLKRALALDYRGLSDKLKMEEKGGGAEEGLKEGGRGEGDGDDGWAGGAAEIDNSAVERLEASQEIQILSLYLKRIRSPAFELAYFSEDCVTELLLATPDKASFSKKILLTLSHCINYWPLHSSDSSARLTWDALSSGEKETFLNCLVFDEQRIRLNLLNSDLDKLQKLPLFETLGGTFVPLGNNSSGGGGTNDNYILGEGLTWEEVNMFLPDSSKFRFLKEKDIGELLKDLHVEALTEPKLLMNFVLPVFGEMPEVQKLSFLDRVKSRWSVLKEDEPFKLKMKGVEFVMRGGGGESYVKASECFDPTHSLLSTIYRDDSSKFPHVRHHGEAWLEILRELGLVDSVDKKAFLLCAGAVAEEGSYDKAVVLLKFLSDNFAEFFDPEFARSLSSVVFVPSNVYKSGGGAWERKLVTFREVLTPKDFNLGFTVMPMLREEVCPPQVMWSSLGIASPPTMEVVLGHLRNLCKDGGFLGKWDFPPAQPIAVFSSLFKFLEENWDKLSPRIKAALPDVQLVPVGTQLVKPKVLFFRLNMNLQPLLYELPRWCGGSADFFSLVGVRESPALSDYGACLEEMRRVAGDGVLTPNELQAVLKLDGLLGEKAGEGEVRGVILGVDDRSRMCGCEALIYNDAPWLTGRLERRLVRMVHPKMKKEVARSLKIRMLSESVVEILDDEFSLEGGGEGEDVTRKLRSTEFRDALRGLGGKGDLRKLEGVGVECVKDLRTRLVLKDSGGGRGGVDVTSRGGGEGGKSTTSFFDAARNRIFVAKEKLPRSLKMELIVATNLCDVCGIERAHVGTISAILASEVGEIREVTRAMKVDGGGQGIGGGEDEGWGAEGGMDVGGARGDVKLGGGKLGGGKLGKLGKTNYTDAVKAASEILASANINLKADVKGMMESTMSLRESMAADKRRVEALKSEVVGLAKELVRSEGDGIICPITRCPFDDPVIASDGFTYEREAIEQWLRGNNRSPQTNQMLPNRLLIPNKTLK</sequence>
<dbReference type="SUPFAM" id="SSF46934">
    <property type="entry name" value="UBA-like"/>
    <property type="match status" value="1"/>
</dbReference>
<dbReference type="Pfam" id="PF04564">
    <property type="entry name" value="U-box"/>
    <property type="match status" value="1"/>
</dbReference>
<dbReference type="EMBL" id="BRXZ01001369">
    <property type="protein sequence ID" value="GMH69495.1"/>
    <property type="molecule type" value="Genomic_DNA"/>
</dbReference>
<dbReference type="PANTHER" id="PTHR15600">
    <property type="entry name" value="SACSIN"/>
    <property type="match status" value="1"/>
</dbReference>
<dbReference type="InterPro" id="IPR052972">
    <property type="entry name" value="Sacsin_chaperone_reg"/>
</dbReference>
<dbReference type="InterPro" id="IPR013083">
    <property type="entry name" value="Znf_RING/FYVE/PHD"/>
</dbReference>
<feature type="compositionally biased region" description="Basic and acidic residues" evidence="1">
    <location>
        <begin position="3214"/>
        <end position="3231"/>
    </location>
</feature>
<feature type="region of interest" description="Disordered" evidence="1">
    <location>
        <begin position="3214"/>
        <end position="3236"/>
    </location>
</feature>
<dbReference type="SMART" id="SM00165">
    <property type="entry name" value="UBA"/>
    <property type="match status" value="1"/>
</dbReference>
<dbReference type="SUPFAM" id="SSF57850">
    <property type="entry name" value="RING/U-box"/>
    <property type="match status" value="1"/>
</dbReference>
<dbReference type="Gene3D" id="1.10.8.10">
    <property type="entry name" value="DNA helicase RuvA subunit, C-terminal domain"/>
    <property type="match status" value="1"/>
</dbReference>
<evidence type="ECO:0000313" key="4">
    <source>
        <dbReference type="EMBL" id="GMH69495.1"/>
    </source>
</evidence>
<evidence type="ECO:0000259" key="2">
    <source>
        <dbReference type="PROSITE" id="PS50030"/>
    </source>
</evidence>
<dbReference type="SUPFAM" id="SSF55874">
    <property type="entry name" value="ATPase domain of HSP90 chaperone/DNA topoisomerase II/histidine kinase"/>
    <property type="match status" value="1"/>
</dbReference>
<dbReference type="InterPro" id="IPR015940">
    <property type="entry name" value="UBA"/>
</dbReference>
<dbReference type="PROSITE" id="PS51698">
    <property type="entry name" value="U_BOX"/>
    <property type="match status" value="1"/>
</dbReference>
<dbReference type="NCBIfam" id="NF047352">
    <property type="entry name" value="P_loop_sacsin"/>
    <property type="match status" value="1"/>
</dbReference>
<evidence type="ECO:0000259" key="3">
    <source>
        <dbReference type="PROSITE" id="PS51698"/>
    </source>
</evidence>
<feature type="domain" description="UBA" evidence="2">
    <location>
        <begin position="105"/>
        <end position="145"/>
    </location>
</feature>
<evidence type="ECO:0008006" key="6">
    <source>
        <dbReference type="Google" id="ProtNLM"/>
    </source>
</evidence>
<evidence type="ECO:0000313" key="5">
    <source>
        <dbReference type="Proteomes" id="UP001165082"/>
    </source>
</evidence>
<dbReference type="PROSITE" id="PS50030">
    <property type="entry name" value="UBA"/>
    <property type="match status" value="1"/>
</dbReference>
<name>A0A9W7AGG1_9STRA</name>
<keyword evidence="5" id="KW-1185">Reference proteome</keyword>
<dbReference type="Gene3D" id="3.30.40.10">
    <property type="entry name" value="Zinc/RING finger domain, C3HC4 (zinc finger)"/>
    <property type="match status" value="1"/>
</dbReference>
<dbReference type="GO" id="GO:0016567">
    <property type="term" value="P:protein ubiquitination"/>
    <property type="evidence" value="ECO:0007669"/>
    <property type="project" value="InterPro"/>
</dbReference>
<dbReference type="Pfam" id="PF25794">
    <property type="entry name" value="SACS"/>
    <property type="match status" value="2"/>
</dbReference>
<gene>
    <name evidence="4" type="ORF">TrRE_jg392</name>
</gene>
<evidence type="ECO:0000256" key="1">
    <source>
        <dbReference type="SAM" id="MobiDB-lite"/>
    </source>
</evidence>
<feature type="domain" description="U-box" evidence="3">
    <location>
        <begin position="4120"/>
        <end position="4180"/>
    </location>
</feature>
<dbReference type="InterPro" id="IPR058210">
    <property type="entry name" value="SACS/Nov_dom"/>
</dbReference>
<dbReference type="CDD" id="cd16655">
    <property type="entry name" value="RING-Ubox_WDSUB1-like"/>
    <property type="match status" value="1"/>
</dbReference>
<dbReference type="Proteomes" id="UP001165082">
    <property type="component" value="Unassembled WGS sequence"/>
</dbReference>
<dbReference type="InterPro" id="IPR009060">
    <property type="entry name" value="UBA-like_sf"/>
</dbReference>
<dbReference type="Pfam" id="PF22562">
    <property type="entry name" value="UBA_7"/>
    <property type="match status" value="1"/>
</dbReference>
<comment type="caution">
    <text evidence="4">The sequence shown here is derived from an EMBL/GenBank/DDBJ whole genome shotgun (WGS) entry which is preliminary data.</text>
</comment>
<feature type="non-terminal residue" evidence="4">
    <location>
        <position position="4180"/>
    </location>
</feature>
<dbReference type="InterPro" id="IPR036890">
    <property type="entry name" value="HATPase_C_sf"/>
</dbReference>
<dbReference type="GO" id="GO:0004842">
    <property type="term" value="F:ubiquitin-protein transferase activity"/>
    <property type="evidence" value="ECO:0007669"/>
    <property type="project" value="InterPro"/>
</dbReference>